<dbReference type="GO" id="GO:0000977">
    <property type="term" value="F:RNA polymerase II transcription regulatory region sequence-specific DNA binding"/>
    <property type="evidence" value="ECO:0007669"/>
    <property type="project" value="TreeGrafter"/>
</dbReference>
<dbReference type="CDD" id="cd14812">
    <property type="entry name" value="bZIP_u3"/>
    <property type="match status" value="1"/>
</dbReference>
<evidence type="ECO:0000256" key="3">
    <source>
        <dbReference type="ARBA" id="ARBA00023125"/>
    </source>
</evidence>
<evidence type="ECO:0000256" key="1">
    <source>
        <dbReference type="ARBA" id="ARBA00022843"/>
    </source>
</evidence>
<feature type="region of interest" description="Disordered" evidence="7">
    <location>
        <begin position="152"/>
        <end position="173"/>
    </location>
</feature>
<evidence type="ECO:0000256" key="5">
    <source>
        <dbReference type="ARBA" id="ARBA00023242"/>
    </source>
</evidence>
<accession>A0A8H3EBI3</accession>
<dbReference type="GO" id="GO:0000981">
    <property type="term" value="F:DNA-binding transcription factor activity, RNA polymerase II-specific"/>
    <property type="evidence" value="ECO:0007669"/>
    <property type="project" value="TreeGrafter"/>
</dbReference>
<keyword evidence="1" id="KW-0832">Ubl conjugation</keyword>
<evidence type="ECO:0000256" key="6">
    <source>
        <dbReference type="ARBA" id="ARBA00040165"/>
    </source>
</evidence>
<sequence>MTTESYSAASPASSSSSCNPRKRARPSDLTPEERKEARAQRNRIAAQCSRDRRKLQFAELETRVQELEEENRRLRAGAVVEPPKPKVEQKSTEQESREKENEELRERVRQLEKAWENGYLIITFQSWGKHERVKPPSVPGRLAQHPFLKHSNPVGSNSHGFNERVGSPPSTGGVRRELFIERFSVPAAGQFDLAFHVPTELDTPLPTPSNTTQQTTNENVLDDEWLNAVLQPSALEQEASGSPWNTSSAGSVADSDPLMSPLIIDDLNASIENGEVEMERLLKMLPEEGVDLRFDSLVGQEQSTISPLVEWTWLGESAPEVVGAF</sequence>
<dbReference type="SUPFAM" id="SSF57959">
    <property type="entry name" value="Leucine zipper domain"/>
    <property type="match status" value="1"/>
</dbReference>
<evidence type="ECO:0000256" key="7">
    <source>
        <dbReference type="SAM" id="MobiDB-lite"/>
    </source>
</evidence>
<dbReference type="Gene3D" id="1.20.5.170">
    <property type="match status" value="1"/>
</dbReference>
<keyword evidence="2" id="KW-0805">Transcription regulation</keyword>
<reference evidence="9" key="1">
    <citation type="submission" date="2021-01" db="EMBL/GenBank/DDBJ databases">
        <authorList>
            <person name="Kaushik A."/>
        </authorList>
    </citation>
    <scope>NUCLEOTIDE SEQUENCE</scope>
    <source>
        <strain evidence="9">AG5</strain>
    </source>
</reference>
<evidence type="ECO:0000259" key="8">
    <source>
        <dbReference type="PROSITE" id="PS50217"/>
    </source>
</evidence>
<name>A0A8H3EBI3_9AGAM</name>
<keyword evidence="5" id="KW-0539">Nucleus</keyword>
<evidence type="ECO:0000256" key="4">
    <source>
        <dbReference type="ARBA" id="ARBA00023163"/>
    </source>
</evidence>
<dbReference type="EMBL" id="CAJNJQ010006270">
    <property type="protein sequence ID" value="CAE7225316.1"/>
    <property type="molecule type" value="Genomic_DNA"/>
</dbReference>
<feature type="domain" description="BZIP" evidence="8">
    <location>
        <begin position="32"/>
        <end position="75"/>
    </location>
</feature>
<comment type="caution">
    <text evidence="9">The sequence shown here is derived from an EMBL/GenBank/DDBJ whole genome shotgun (WGS) entry which is preliminary data.</text>
</comment>
<gene>
    <name evidence="9" type="ORF">RDB_LOCUS174042</name>
</gene>
<protein>
    <recommendedName>
        <fullName evidence="6">X-box-binding protein 1</fullName>
    </recommendedName>
</protein>
<dbReference type="PROSITE" id="PS50217">
    <property type="entry name" value="BZIP"/>
    <property type="match status" value="1"/>
</dbReference>
<dbReference type="PANTHER" id="PTHR46542:SF1">
    <property type="entry name" value="X-BOX BINDING PROTEIN 1"/>
    <property type="match status" value="1"/>
</dbReference>
<dbReference type="InterPro" id="IPR052470">
    <property type="entry name" value="ER_Stress-Reg_TF"/>
</dbReference>
<dbReference type="InterPro" id="IPR046347">
    <property type="entry name" value="bZIP_sf"/>
</dbReference>
<dbReference type="Pfam" id="PF07716">
    <property type="entry name" value="bZIP_2"/>
    <property type="match status" value="1"/>
</dbReference>
<keyword evidence="3" id="KW-0238">DNA-binding</keyword>
<dbReference type="Proteomes" id="UP000663827">
    <property type="component" value="Unassembled WGS sequence"/>
</dbReference>
<dbReference type="PANTHER" id="PTHR46542">
    <property type="entry name" value="X-BOX BINDING PROTEIN 1"/>
    <property type="match status" value="1"/>
</dbReference>
<dbReference type="AlphaFoldDB" id="A0A8H3EBI3"/>
<feature type="region of interest" description="Disordered" evidence="7">
    <location>
        <begin position="68"/>
        <end position="103"/>
    </location>
</feature>
<organism evidence="9 10">
    <name type="scientific">Rhizoctonia solani</name>
    <dbReference type="NCBI Taxonomy" id="456999"/>
    <lineage>
        <taxon>Eukaryota</taxon>
        <taxon>Fungi</taxon>
        <taxon>Dikarya</taxon>
        <taxon>Basidiomycota</taxon>
        <taxon>Agaricomycotina</taxon>
        <taxon>Agaricomycetes</taxon>
        <taxon>Cantharellales</taxon>
        <taxon>Ceratobasidiaceae</taxon>
        <taxon>Rhizoctonia</taxon>
    </lineage>
</organism>
<keyword evidence="4" id="KW-0804">Transcription</keyword>
<dbReference type="InterPro" id="IPR004827">
    <property type="entry name" value="bZIP"/>
</dbReference>
<evidence type="ECO:0000256" key="2">
    <source>
        <dbReference type="ARBA" id="ARBA00023015"/>
    </source>
</evidence>
<dbReference type="SMART" id="SM00338">
    <property type="entry name" value="BRLZ"/>
    <property type="match status" value="1"/>
</dbReference>
<evidence type="ECO:0000313" key="9">
    <source>
        <dbReference type="EMBL" id="CAE7225316.1"/>
    </source>
</evidence>
<feature type="region of interest" description="Disordered" evidence="7">
    <location>
        <begin position="1"/>
        <end position="50"/>
    </location>
</feature>
<proteinExistence type="predicted"/>
<evidence type="ECO:0000313" key="10">
    <source>
        <dbReference type="Proteomes" id="UP000663827"/>
    </source>
</evidence>
<dbReference type="GO" id="GO:0005634">
    <property type="term" value="C:nucleus"/>
    <property type="evidence" value="ECO:0007669"/>
    <property type="project" value="TreeGrafter"/>
</dbReference>
<feature type="compositionally biased region" description="Low complexity" evidence="7">
    <location>
        <begin position="1"/>
        <end position="17"/>
    </location>
</feature>
<feature type="compositionally biased region" description="Basic and acidic residues" evidence="7">
    <location>
        <begin position="83"/>
        <end position="103"/>
    </location>
</feature>